<dbReference type="Gene3D" id="3.10.10.10">
    <property type="entry name" value="HIV Type 1 Reverse Transcriptase, subunit A, domain 1"/>
    <property type="match status" value="1"/>
</dbReference>
<sequence>MPLRPSRCLNASKQRADVCGGPCEWKATKALVDTGATHNFVSEDEARRLELQASKEGGWLKAVNSAAKPSHGVARGVTMHIGSWEGRVDFTVAPMDDFKMVLGMDFLQKEEVTYLATLKEEKDDGSGEPMPKEIEGVLDEFKDDAPELPKRLPPRREEDHKIELEPGAKPPAMGHIGWHHPNYRALNKVTVKNKYPIPLIADLFDQLGRARYFTKLDLRSGYYQVRIAEGDEPKTTCVTRYGSYEFLVMPFGLTNAPATNTLKEHEEHLRKVFKILRHNKLYVKKEKCSFAKEEVSFLGHRIRDGKLMMDDSKVKAIQEWDPPTKKNKASEWDERCQQAFEDLKKAVTEEPVLALPDHTKVFEVHTDASDFAIGGVLMQERHPIAFESRKLNDAERRYTVQEKEMTAIVHCLRTWRHYLLGSHFIVKTDNVATSYFQTQKKLSPKQARWQDFLAEFDYTLEYKPGSTNHVADALSRKAELASMTSQPQGDIIDLLREVLQHDPVAKSLIALAHEGKTKRFWVEDDSLYTKGRRLYVPKWGNIRRNLIKECHDTKWAGHPGQRRTRALLESAYYWPQIRDKVEAYVRTCLVCQQDKPRPTALGRDGEAIPKTRSQTDGQTERVNALLELYLRHFVSANQKDWAKLLDIAQFSYNLQRSEATNKSPFELATGQQPLTPHTLTIGYTGRSPAAFKFAKGWHEQADIARSYLDKAAKKMKKWADKKRRHTEYKVGDMVLVKLLPQQFKSLRPVHKGLVRRYEGPFPILGKVGKVSYRVELPPRLKIHPVFHASYLKPYHEDKDDPSRGLSKRAPTAVVTSYDKEVEHVLADRVIRRRGVPPATEYLVKWKDYQKVRLAGSQ</sequence>
<evidence type="ECO:0000256" key="9">
    <source>
        <dbReference type="ARBA" id="ARBA00022842"/>
    </source>
</evidence>
<dbReference type="SUPFAM" id="SSF50630">
    <property type="entry name" value="Acid proteases"/>
    <property type="match status" value="1"/>
</dbReference>
<dbReference type="InterPro" id="IPR056924">
    <property type="entry name" value="SH3_Tf2-1"/>
</dbReference>
<evidence type="ECO:0000256" key="15">
    <source>
        <dbReference type="ARBA" id="ARBA00023268"/>
    </source>
</evidence>
<evidence type="ECO:0000313" key="21">
    <source>
        <dbReference type="Proteomes" id="UP000288805"/>
    </source>
</evidence>
<evidence type="ECO:0000256" key="8">
    <source>
        <dbReference type="ARBA" id="ARBA00022801"/>
    </source>
</evidence>
<dbReference type="Gene3D" id="1.10.340.70">
    <property type="match status" value="1"/>
</dbReference>
<dbReference type="InterPro" id="IPR012337">
    <property type="entry name" value="RNaseH-like_sf"/>
</dbReference>
<evidence type="ECO:0000256" key="3">
    <source>
        <dbReference type="ARBA" id="ARBA00022695"/>
    </source>
</evidence>
<dbReference type="EMBL" id="QGNW01000313">
    <property type="protein sequence ID" value="RVW77392.1"/>
    <property type="molecule type" value="Genomic_DNA"/>
</dbReference>
<dbReference type="GO" id="GO:0006310">
    <property type="term" value="P:DNA recombination"/>
    <property type="evidence" value="ECO:0007669"/>
    <property type="project" value="UniProtKB-KW"/>
</dbReference>
<evidence type="ECO:0000256" key="13">
    <source>
        <dbReference type="ARBA" id="ARBA00023125"/>
    </source>
</evidence>
<dbReference type="CDD" id="cd09274">
    <property type="entry name" value="RNase_HI_RT_Ty3"/>
    <property type="match status" value="1"/>
</dbReference>
<evidence type="ECO:0000256" key="6">
    <source>
        <dbReference type="ARBA" id="ARBA00022750"/>
    </source>
</evidence>
<dbReference type="CDD" id="cd00303">
    <property type="entry name" value="retropepsin_like"/>
    <property type="match status" value="1"/>
</dbReference>
<dbReference type="GO" id="GO:0046872">
    <property type="term" value="F:metal ion binding"/>
    <property type="evidence" value="ECO:0007669"/>
    <property type="project" value="UniProtKB-KW"/>
</dbReference>
<evidence type="ECO:0000259" key="17">
    <source>
        <dbReference type="Pfam" id="PF17919"/>
    </source>
</evidence>
<dbReference type="InterPro" id="IPR041588">
    <property type="entry name" value="Integrase_H2C2"/>
</dbReference>
<dbReference type="Pfam" id="PF24626">
    <property type="entry name" value="SH3_Tf2-1"/>
    <property type="match status" value="1"/>
</dbReference>
<proteinExistence type="predicted"/>
<dbReference type="InterPro" id="IPR021109">
    <property type="entry name" value="Peptidase_aspartic_dom_sf"/>
</dbReference>
<dbReference type="Pfam" id="PF17919">
    <property type="entry name" value="RT_RNaseH_2"/>
    <property type="match status" value="1"/>
</dbReference>
<dbReference type="Gene3D" id="3.30.70.270">
    <property type="match status" value="2"/>
</dbReference>
<evidence type="ECO:0000256" key="2">
    <source>
        <dbReference type="ARBA" id="ARBA00022679"/>
    </source>
</evidence>
<dbReference type="InterPro" id="IPR050951">
    <property type="entry name" value="Retrovirus_Pol_polyprotein"/>
</dbReference>
<dbReference type="PANTHER" id="PTHR37984:SF5">
    <property type="entry name" value="PROTEIN NYNRIN-LIKE"/>
    <property type="match status" value="1"/>
</dbReference>
<dbReference type="InterPro" id="IPR043128">
    <property type="entry name" value="Rev_trsase/Diguanyl_cyclase"/>
</dbReference>
<dbReference type="InterPro" id="IPR016197">
    <property type="entry name" value="Chromo-like_dom_sf"/>
</dbReference>
<dbReference type="SUPFAM" id="SSF56672">
    <property type="entry name" value="DNA/RNA polymerases"/>
    <property type="match status" value="1"/>
</dbReference>
<evidence type="ECO:0000259" key="18">
    <source>
        <dbReference type="Pfam" id="PF17921"/>
    </source>
</evidence>
<evidence type="ECO:0000256" key="5">
    <source>
        <dbReference type="ARBA" id="ARBA00022723"/>
    </source>
</evidence>
<dbReference type="Gene3D" id="3.30.420.10">
    <property type="entry name" value="Ribonuclease H-like superfamily/Ribonuclease H"/>
    <property type="match status" value="1"/>
</dbReference>
<keyword evidence="15" id="KW-0511">Multifunctional enzyme</keyword>
<dbReference type="PANTHER" id="PTHR37984">
    <property type="entry name" value="PROTEIN CBG26694"/>
    <property type="match status" value="1"/>
</dbReference>
<feature type="domain" description="Integrase zinc-binding" evidence="18">
    <location>
        <begin position="542"/>
        <end position="597"/>
    </location>
</feature>
<dbReference type="Pfam" id="PF17921">
    <property type="entry name" value="Integrase_H2C2"/>
    <property type="match status" value="1"/>
</dbReference>
<dbReference type="Pfam" id="PF00078">
    <property type="entry name" value="RVT_1"/>
    <property type="match status" value="1"/>
</dbReference>
<dbReference type="CDD" id="cd00024">
    <property type="entry name" value="CD_CSD"/>
    <property type="match status" value="1"/>
</dbReference>
<comment type="caution">
    <text evidence="20">The sequence shown here is derived from an EMBL/GenBank/DDBJ whole genome shotgun (WGS) entry which is preliminary data.</text>
</comment>
<feature type="domain" description="Tf2-1-like SH3-like" evidence="19">
    <location>
        <begin position="731"/>
        <end position="795"/>
    </location>
</feature>
<dbReference type="InterPro" id="IPR041577">
    <property type="entry name" value="RT_RNaseH_2"/>
</dbReference>
<reference evidence="20 21" key="1">
    <citation type="journal article" date="2018" name="PLoS Genet.">
        <title>Population sequencing reveals clonal diversity and ancestral inbreeding in the grapevine cultivar Chardonnay.</title>
        <authorList>
            <person name="Roach M.J."/>
            <person name="Johnson D.L."/>
            <person name="Bohlmann J."/>
            <person name="van Vuuren H.J."/>
            <person name="Jones S.J."/>
            <person name="Pretorius I.S."/>
            <person name="Schmidt S.A."/>
            <person name="Borneman A.R."/>
        </authorList>
    </citation>
    <scope>NUCLEOTIDE SEQUENCE [LARGE SCALE GENOMIC DNA]</scope>
    <source>
        <strain evidence="21">cv. Chardonnay</strain>
        <tissue evidence="20">Leaf</tissue>
    </source>
</reference>
<dbReference type="GO" id="GO:0004519">
    <property type="term" value="F:endonuclease activity"/>
    <property type="evidence" value="ECO:0007669"/>
    <property type="project" value="UniProtKB-KW"/>
</dbReference>
<dbReference type="FunFam" id="1.10.340.70:FF:000001">
    <property type="entry name" value="Retrovirus-related Pol polyprotein from transposon gypsy-like Protein"/>
    <property type="match status" value="1"/>
</dbReference>
<evidence type="ECO:0000256" key="11">
    <source>
        <dbReference type="ARBA" id="ARBA00022918"/>
    </source>
</evidence>
<keyword evidence="6" id="KW-0064">Aspartyl protease</keyword>
<keyword evidence="4" id="KW-0540">Nuclease</keyword>
<keyword evidence="10" id="KW-0229">DNA integration</keyword>
<evidence type="ECO:0000256" key="1">
    <source>
        <dbReference type="ARBA" id="ARBA00022670"/>
    </source>
</evidence>
<keyword evidence="5" id="KW-0479">Metal-binding</keyword>
<accession>A0A438GYR9</accession>
<feature type="domain" description="Reverse transcriptase" evidence="16">
    <location>
        <begin position="180"/>
        <end position="259"/>
    </location>
</feature>
<dbReference type="SUPFAM" id="SSF53098">
    <property type="entry name" value="Ribonuclease H-like"/>
    <property type="match status" value="1"/>
</dbReference>
<keyword evidence="2" id="KW-0808">Transferase</keyword>
<protein>
    <submittedName>
        <fullName evidence="20">Retrovirus-related Pol polyprotein from transposon 17.6</fullName>
    </submittedName>
</protein>
<dbReference type="InterPro" id="IPR036397">
    <property type="entry name" value="RNaseH_sf"/>
</dbReference>
<evidence type="ECO:0000256" key="4">
    <source>
        <dbReference type="ARBA" id="ARBA00022722"/>
    </source>
</evidence>
<keyword evidence="9" id="KW-0460">Magnesium</keyword>
<dbReference type="AlphaFoldDB" id="A0A438GYR9"/>
<dbReference type="Proteomes" id="UP000288805">
    <property type="component" value="Unassembled WGS sequence"/>
</dbReference>
<keyword evidence="1" id="KW-0645">Protease</keyword>
<keyword evidence="7" id="KW-0255">Endonuclease</keyword>
<evidence type="ECO:0000256" key="10">
    <source>
        <dbReference type="ARBA" id="ARBA00022908"/>
    </source>
</evidence>
<evidence type="ECO:0000259" key="16">
    <source>
        <dbReference type="Pfam" id="PF00078"/>
    </source>
</evidence>
<dbReference type="CDD" id="cd01647">
    <property type="entry name" value="RT_LTR"/>
    <property type="match status" value="1"/>
</dbReference>
<dbReference type="InterPro" id="IPR000477">
    <property type="entry name" value="RT_dom"/>
</dbReference>
<dbReference type="FunFam" id="3.10.20.370:FF:000001">
    <property type="entry name" value="Retrovirus-related Pol polyprotein from transposon 17.6-like protein"/>
    <property type="match status" value="1"/>
</dbReference>
<dbReference type="InterPro" id="IPR043502">
    <property type="entry name" value="DNA/RNA_pol_sf"/>
</dbReference>
<feature type="domain" description="Reverse transcriptase/retrotransposon-derived protein RNase H-like" evidence="17">
    <location>
        <begin position="332"/>
        <end position="426"/>
    </location>
</feature>
<dbReference type="Gene3D" id="3.10.20.370">
    <property type="match status" value="1"/>
</dbReference>
<keyword evidence="8" id="KW-0378">Hydrolase</keyword>
<keyword evidence="12" id="KW-0239">DNA-directed DNA polymerase</keyword>
<name>A0A438GYR9_VITVI</name>
<keyword evidence="13" id="KW-0238">DNA-binding</keyword>
<dbReference type="GO" id="GO:0015074">
    <property type="term" value="P:DNA integration"/>
    <property type="evidence" value="ECO:0007669"/>
    <property type="project" value="UniProtKB-KW"/>
</dbReference>
<evidence type="ECO:0000313" key="20">
    <source>
        <dbReference type="EMBL" id="RVW77392.1"/>
    </source>
</evidence>
<dbReference type="Pfam" id="PF13975">
    <property type="entry name" value="gag-asp_proteas"/>
    <property type="match status" value="1"/>
</dbReference>
<gene>
    <name evidence="20" type="primary">pol_1611</name>
    <name evidence="20" type="ORF">CK203_048083</name>
</gene>
<dbReference type="GO" id="GO:0006508">
    <property type="term" value="P:proteolysis"/>
    <property type="evidence" value="ECO:0007669"/>
    <property type="project" value="UniProtKB-KW"/>
</dbReference>
<evidence type="ECO:0000256" key="7">
    <source>
        <dbReference type="ARBA" id="ARBA00022759"/>
    </source>
</evidence>
<keyword evidence="14" id="KW-0233">DNA recombination</keyword>
<dbReference type="GO" id="GO:0003964">
    <property type="term" value="F:RNA-directed DNA polymerase activity"/>
    <property type="evidence" value="ECO:0007669"/>
    <property type="project" value="UniProtKB-KW"/>
</dbReference>
<dbReference type="Gene3D" id="2.40.70.10">
    <property type="entry name" value="Acid Proteases"/>
    <property type="match status" value="1"/>
</dbReference>
<dbReference type="SUPFAM" id="SSF54160">
    <property type="entry name" value="Chromo domain-like"/>
    <property type="match status" value="1"/>
</dbReference>
<dbReference type="GO" id="GO:0003887">
    <property type="term" value="F:DNA-directed DNA polymerase activity"/>
    <property type="evidence" value="ECO:0007669"/>
    <property type="project" value="UniProtKB-KW"/>
</dbReference>
<evidence type="ECO:0000256" key="12">
    <source>
        <dbReference type="ARBA" id="ARBA00022932"/>
    </source>
</evidence>
<organism evidence="20 21">
    <name type="scientific">Vitis vinifera</name>
    <name type="common">Grape</name>
    <dbReference type="NCBI Taxonomy" id="29760"/>
    <lineage>
        <taxon>Eukaryota</taxon>
        <taxon>Viridiplantae</taxon>
        <taxon>Streptophyta</taxon>
        <taxon>Embryophyta</taxon>
        <taxon>Tracheophyta</taxon>
        <taxon>Spermatophyta</taxon>
        <taxon>Magnoliopsida</taxon>
        <taxon>eudicotyledons</taxon>
        <taxon>Gunneridae</taxon>
        <taxon>Pentapetalae</taxon>
        <taxon>rosids</taxon>
        <taxon>Vitales</taxon>
        <taxon>Vitaceae</taxon>
        <taxon>Viteae</taxon>
        <taxon>Vitis</taxon>
    </lineage>
</organism>
<keyword evidence="11" id="KW-0695">RNA-directed DNA polymerase</keyword>
<dbReference type="GO" id="GO:0003677">
    <property type="term" value="F:DNA binding"/>
    <property type="evidence" value="ECO:0007669"/>
    <property type="project" value="UniProtKB-KW"/>
</dbReference>
<keyword evidence="3" id="KW-0548">Nucleotidyltransferase</keyword>
<dbReference type="GO" id="GO:0004190">
    <property type="term" value="F:aspartic-type endopeptidase activity"/>
    <property type="evidence" value="ECO:0007669"/>
    <property type="project" value="UniProtKB-KW"/>
</dbReference>
<evidence type="ECO:0000256" key="14">
    <source>
        <dbReference type="ARBA" id="ARBA00023172"/>
    </source>
</evidence>
<evidence type="ECO:0000259" key="19">
    <source>
        <dbReference type="Pfam" id="PF24626"/>
    </source>
</evidence>